<keyword evidence="2" id="KW-0812">Transmembrane</keyword>
<evidence type="ECO:0000313" key="4">
    <source>
        <dbReference type="Proteomes" id="UP000002173"/>
    </source>
</evidence>
<reference evidence="4" key="2">
    <citation type="journal article" date="2020" name="Data Brief">
        <title>Transcriptome dataset of Babesia bovis life stages within vertebrate and invertebrate hosts.</title>
        <authorList>
            <person name="Ueti M.W."/>
            <person name="Johnson W.C."/>
            <person name="Kappmeyer L.S."/>
            <person name="Herndon D.R."/>
            <person name="Mousel M.R."/>
            <person name="Reif K.E."/>
            <person name="Taus N.S."/>
            <person name="Ifeonu O.O."/>
            <person name="Silva J.C."/>
            <person name="Suarez C.E."/>
            <person name="Brayton K.A."/>
        </authorList>
    </citation>
    <scope>NUCLEOTIDE SEQUENCE [LARGE SCALE GENOMIC DNA]</scope>
</reference>
<reference evidence="4" key="3">
    <citation type="journal article" date="2021" name="Int. J. Parasitol.">
        <title>Comparative analysis of gene expression between Babesia bovis blood stages and kinetes allowed by improved genome annotation.</title>
        <authorList>
            <person name="Ueti M.W."/>
            <person name="Johnson W.C."/>
            <person name="Kappmeyer L.S."/>
            <person name="Herndon D.R."/>
            <person name="Mousel M.R."/>
            <person name="Reif K.E."/>
            <person name="Taus N.S."/>
            <person name="Ifeonu O.O."/>
            <person name="Silva J.C."/>
            <person name="Suarez C.E."/>
            <person name="Brayton K.A."/>
        </authorList>
    </citation>
    <scope>NUCLEOTIDE SEQUENCE [LARGE SCALE GENOMIC DNA]</scope>
</reference>
<reference evidence="3 4" key="1">
    <citation type="journal article" date="2007" name="PLoS Pathog.">
        <title>Genome sequence of Babesia bovis and comparative analysis of apicomplexan hemoprotozoa.</title>
        <authorList>
            <person name="Brayton K.A."/>
            <person name="Lau A.O.T."/>
            <person name="Herndon D.R."/>
            <person name="Hannick L."/>
            <person name="Kappmeyer L.S."/>
            <person name="Berens S.J."/>
            <person name="Bidwell S.L."/>
            <person name="Brown W.C."/>
            <person name="Crabtree J."/>
            <person name="Fadrosh D."/>
            <person name="Feldblum T."/>
            <person name="Forberger H.A."/>
            <person name="Haas B.J."/>
            <person name="Howell J.M."/>
            <person name="Khouri H."/>
            <person name="Koo H."/>
            <person name="Mann D.J."/>
            <person name="Norimine J."/>
            <person name="Paulsen I.T."/>
            <person name="Radune D."/>
            <person name="Ren Q."/>
            <person name="Smith R.K. Jr."/>
            <person name="Suarez C.E."/>
            <person name="White O."/>
            <person name="Wortman J.R."/>
            <person name="Knowles D.P. Jr."/>
            <person name="McElwain T.F."/>
            <person name="Nene V.M."/>
        </authorList>
    </citation>
    <scope>NUCLEOTIDE SEQUENCE [LARGE SCALE GENOMIC DNA]</scope>
    <source>
        <strain evidence="3">T2Bo</strain>
    </source>
</reference>
<comment type="caution">
    <text evidence="3">The sequence shown here is derived from an EMBL/GenBank/DDBJ whole genome shotgun (WGS) entry which is preliminary data.</text>
</comment>
<dbReference type="Proteomes" id="UP000002173">
    <property type="component" value="Unassembled WGS sequence"/>
</dbReference>
<dbReference type="EMBL" id="AAXT01000005">
    <property type="protein sequence ID" value="EDO05592.1"/>
    <property type="molecule type" value="Genomic_DNA"/>
</dbReference>
<name>A7AX14_BABBO</name>
<dbReference type="GeneID" id="5477376"/>
<dbReference type="RefSeq" id="XP_001609160.1">
    <property type="nucleotide sequence ID" value="XM_001609110.1"/>
</dbReference>
<accession>A7AX14</accession>
<dbReference type="AlphaFoldDB" id="A7AX14"/>
<feature type="region of interest" description="Disordered" evidence="1">
    <location>
        <begin position="821"/>
        <end position="846"/>
    </location>
</feature>
<dbReference type="VEuPathDB" id="PiroplasmaDB:BBOV_I005110"/>
<organism evidence="3 4">
    <name type="scientific">Babesia bovis</name>
    <dbReference type="NCBI Taxonomy" id="5865"/>
    <lineage>
        <taxon>Eukaryota</taxon>
        <taxon>Sar</taxon>
        <taxon>Alveolata</taxon>
        <taxon>Apicomplexa</taxon>
        <taxon>Aconoidasida</taxon>
        <taxon>Piroplasmida</taxon>
        <taxon>Babesiidae</taxon>
        <taxon>Babesia</taxon>
    </lineage>
</organism>
<evidence type="ECO:0000256" key="1">
    <source>
        <dbReference type="SAM" id="MobiDB-lite"/>
    </source>
</evidence>
<feature type="compositionally biased region" description="Basic and acidic residues" evidence="1">
    <location>
        <begin position="826"/>
        <end position="846"/>
    </location>
</feature>
<protein>
    <submittedName>
        <fullName evidence="3">Variant erythrocyte surface antigen-1, alpha subunit</fullName>
    </submittedName>
</protein>
<keyword evidence="4" id="KW-1185">Reference proteome</keyword>
<feature type="transmembrane region" description="Helical" evidence="2">
    <location>
        <begin position="1077"/>
        <end position="1100"/>
    </location>
</feature>
<gene>
    <name evidence="3" type="ORF">BBOV_I005110</name>
</gene>
<proteinExistence type="predicted"/>
<keyword evidence="2" id="KW-1133">Transmembrane helix</keyword>
<dbReference type="InParanoid" id="A7AX14"/>
<dbReference type="InterPro" id="IPR024751">
    <property type="entry name" value="VESA1"/>
</dbReference>
<dbReference type="eggNOG" id="ENOG502SYXA">
    <property type="taxonomic scope" value="Eukaryota"/>
</dbReference>
<sequence length="1140" mass="126338">MKWEVPNPGDHSKGHHLGRGCTKCKSSEEAKKDCNCNPGGGCQGADKECQCAKEGKCCKCCCKDKCGTCSDKCRCVKEEEIICRDNYSAKRYISAYVGSLRSWVDGGGLYEHKPKWNELITTGGTTSGTEIKDGLTPSQRRHQCAQILLGSVCLIWSGLTYMHWTGKWAKGSPYWNNHILDGSGLDDGTLSQWLQALGFPKDMLNDSGPGNRLDAVIWDGFRDMLFLGFLEPSGLGYGVSDTNDNTARQPAGMNYPGFVHTAHRDSFNEQAIVFKNGSSSTSDIDQHKQGALFKLYILSCAYFTGFQKRTTHSTPRNPKTIREILYWLSALPYSQAYKQILEHGKKELEKVLKKPGDTDSTNGETQLKFHQTGRWHPITVHEYNLFAHFQAVTQYCPLVLIGIQGGIHSPKGSDRTREPAIHSLYANTECNFTYPTVSIQAYNQVVHYIRALFYQLYFLRKQCAVKVTCGGKWRECRYGSGVLGKDVVSWVCLGCDPMEHDRKCRVKELKKTLDGVKGDAEKVKAVLEKIGDVVVQLGNAQEVLEKDINNDKVAVAALKKVSGVNNGSDLKDVLGKVLTVVEEKVTELERVVKDDGQTSQAVSKAKKALQEAKEMVQKDGDKKNKLNAAHHGLQKVLEALLLLKDTSTRLDGHKEALLDATSKLTSICTSPKCQGCNSHSNKCGKEGKQTICKTCHQQYMDGTPSPLQAFLEDRLPGFSCDVVRSDDNDTPDYPLAASHVEHCNGSGQCCPVPMGFRNNFQEGITHIGQRLYGILYFFSNGDMMQSCVYTLVRVTAALSATTPQVLGDVFGFFRGGVGNPLKGKPQKGDEKNCEHQGDPSDTSEKNKENYYCGWCASGLREEVKKIEWIPKGGNSDKGGKYRGSVGKALIDIKGEKGSSTTTYSSTATANTSLSRLTKNCQYLSPLTGELYTAVSATFGRTYLSWGLQSLASEFQQIECRGCKGNCDPNKCKKGAHGQGSAQCNCSSIVSCTGVLPVLYRHGFSYGNPFNLEGYEQKDGETEGDYSITEDTKGKKLCHQFLESLSAVIDKNKQDQDHPLSNLLSQVGQLQYDIRLPWIFVLTVAWLVAVLYLAFGAIWPLDWTHMRSHWLRGGEHQWQCMWYKVMTGRKGMALIEYFGRK</sequence>
<dbReference type="KEGG" id="bbo:BBOV_I005110"/>
<keyword evidence="2" id="KW-0472">Membrane</keyword>
<dbReference type="Pfam" id="PF12785">
    <property type="entry name" value="VESA1_N"/>
    <property type="match status" value="1"/>
</dbReference>
<evidence type="ECO:0000256" key="2">
    <source>
        <dbReference type="SAM" id="Phobius"/>
    </source>
</evidence>
<evidence type="ECO:0000313" key="3">
    <source>
        <dbReference type="EMBL" id="EDO05592.1"/>
    </source>
</evidence>